<dbReference type="InterPro" id="IPR018871">
    <property type="entry name" value="GLEYA_adhesin_domain"/>
</dbReference>
<dbReference type="Proteomes" id="UP000001745">
    <property type="component" value="Unassembled WGS sequence"/>
</dbReference>
<proteinExistence type="predicted"/>
<protein>
    <recommendedName>
        <fullName evidence="2">GLEYA adhesin domain-containing protein</fullName>
    </recommendedName>
</protein>
<dbReference type="GeneID" id="8102055"/>
<accession>B8MBL0</accession>
<dbReference type="eggNOG" id="ENOG502T6DA">
    <property type="taxonomic scope" value="Eukaryota"/>
</dbReference>
<keyword evidence="4" id="KW-1185">Reference proteome</keyword>
<dbReference type="OMA" id="GYLWAKE"/>
<feature type="chain" id="PRO_5002877512" description="GLEYA adhesin domain-containing protein" evidence="1">
    <location>
        <begin position="17"/>
        <end position="432"/>
    </location>
</feature>
<gene>
    <name evidence="3" type="ORF">TSTA_116630</name>
</gene>
<dbReference type="Gene3D" id="2.60.120.1560">
    <property type="match status" value="1"/>
</dbReference>
<dbReference type="VEuPathDB" id="FungiDB:TSTA_116630"/>
<dbReference type="InParanoid" id="B8MBL0"/>
<feature type="signal peptide" evidence="1">
    <location>
        <begin position="1"/>
        <end position="16"/>
    </location>
</feature>
<evidence type="ECO:0000259" key="2">
    <source>
        <dbReference type="Pfam" id="PF10528"/>
    </source>
</evidence>
<dbReference type="Pfam" id="PF10528">
    <property type="entry name" value="GLEYA"/>
    <property type="match status" value="1"/>
</dbReference>
<dbReference type="EMBL" id="EQ962655">
    <property type="protein sequence ID" value="EED17874.1"/>
    <property type="molecule type" value="Genomic_DNA"/>
</dbReference>
<dbReference type="RefSeq" id="XP_002481866.1">
    <property type="nucleotide sequence ID" value="XM_002481821.1"/>
</dbReference>
<dbReference type="STRING" id="441959.B8MBL0"/>
<evidence type="ECO:0000313" key="3">
    <source>
        <dbReference type="EMBL" id="EED17874.1"/>
    </source>
</evidence>
<dbReference type="AlphaFoldDB" id="B8MBL0"/>
<evidence type="ECO:0000256" key="1">
    <source>
        <dbReference type="SAM" id="SignalP"/>
    </source>
</evidence>
<dbReference type="OrthoDB" id="4388755at2759"/>
<sequence length="432" mass="45702">MKLSPHLCLVLGTVVALPLDPTPSNCSCLADAVSVFSANPLAPAFCSQFVGVSTVVVSTTVTTPAATTVVVETVPAPFTITETFVDFESTESTHIVTVTSPTTECYSGTSFGNAAGPATAAATTVAGKLVRKASSITPLPTTLSLSLWPLPTPTWVPPLKDSLLSSACECFLGPSLTVTETSTDWVASGTVTATIDVTTVPVTTEVITLVTTHTAFVVTTESIATSTRTTTTTSYTPVPTNTQLGLNWYYYYSSQNYFPGHAITFDPQNFNSPKYNFSGYVENVASFQTVGYSTSSGNHECNLPANEPCEFVCIVIQGYLWAKEGPGIYTLSSSSDTDNVFYAWHGTKAYSDYKNTNYDYLAGDYIHQAGSVTVNIGVGELVPFTFMWANGGGPGEALLTIVDPAGKQHADTTGFFVPANSTCPGYIDPFSP</sequence>
<evidence type="ECO:0000313" key="4">
    <source>
        <dbReference type="Proteomes" id="UP000001745"/>
    </source>
</evidence>
<reference evidence="4" key="1">
    <citation type="journal article" date="2015" name="Genome Announc.">
        <title>Genome sequence of the AIDS-associated pathogen Penicillium marneffei (ATCC18224) and its near taxonomic relative Talaromyces stipitatus (ATCC10500).</title>
        <authorList>
            <person name="Nierman W.C."/>
            <person name="Fedorova-Abrams N.D."/>
            <person name="Andrianopoulos A."/>
        </authorList>
    </citation>
    <scope>NUCLEOTIDE SEQUENCE [LARGE SCALE GENOMIC DNA]</scope>
    <source>
        <strain evidence="4">ATCC 10500 / CBS 375.48 / QM 6759 / NRRL 1006</strain>
    </source>
</reference>
<keyword evidence="1" id="KW-0732">Signal</keyword>
<feature type="domain" description="GLEYA adhesin" evidence="2">
    <location>
        <begin position="313"/>
        <end position="402"/>
    </location>
</feature>
<dbReference type="HOGENOM" id="CLU_634880_0_0_1"/>
<organism evidence="3 4">
    <name type="scientific">Talaromyces stipitatus (strain ATCC 10500 / CBS 375.48 / QM 6759 / NRRL 1006)</name>
    <name type="common">Penicillium stipitatum</name>
    <dbReference type="NCBI Taxonomy" id="441959"/>
    <lineage>
        <taxon>Eukaryota</taxon>
        <taxon>Fungi</taxon>
        <taxon>Dikarya</taxon>
        <taxon>Ascomycota</taxon>
        <taxon>Pezizomycotina</taxon>
        <taxon>Eurotiomycetes</taxon>
        <taxon>Eurotiomycetidae</taxon>
        <taxon>Eurotiales</taxon>
        <taxon>Trichocomaceae</taxon>
        <taxon>Talaromyces</taxon>
        <taxon>Talaromyces sect. Talaromyces</taxon>
    </lineage>
</organism>
<name>B8MBL0_TALSN</name>